<proteinExistence type="predicted"/>
<dbReference type="PANTHER" id="PTHR14226:SF57">
    <property type="entry name" value="BLR7027 PROTEIN"/>
    <property type="match status" value="1"/>
</dbReference>
<dbReference type="GO" id="GO:0016787">
    <property type="term" value="F:hydrolase activity"/>
    <property type="evidence" value="ECO:0007669"/>
    <property type="project" value="UniProtKB-UniRule"/>
</dbReference>
<name>A0A429ZQX1_9ENTE</name>
<dbReference type="SUPFAM" id="SSF52151">
    <property type="entry name" value="FabD/lysophospholipase-like"/>
    <property type="match status" value="1"/>
</dbReference>
<evidence type="ECO:0000256" key="1">
    <source>
        <dbReference type="ARBA" id="ARBA00022801"/>
    </source>
</evidence>
<reference evidence="6 7" key="1">
    <citation type="submission" date="2017-05" db="EMBL/GenBank/DDBJ databases">
        <title>Vagococcus spp. assemblies.</title>
        <authorList>
            <person name="Gulvik C.A."/>
        </authorList>
    </citation>
    <scope>NUCLEOTIDE SEQUENCE [LARGE SCALE GENOMIC DNA]</scope>
    <source>
        <strain evidence="6 7">NCFB 2777</strain>
    </source>
</reference>
<feature type="short sequence motif" description="GXSXG" evidence="4">
    <location>
        <begin position="183"/>
        <end position="187"/>
    </location>
</feature>
<keyword evidence="3 4" id="KW-0443">Lipid metabolism</keyword>
<evidence type="ECO:0000313" key="7">
    <source>
        <dbReference type="Proteomes" id="UP000287239"/>
    </source>
</evidence>
<feature type="domain" description="PNPLA" evidence="5">
    <location>
        <begin position="152"/>
        <end position="337"/>
    </location>
</feature>
<dbReference type="Pfam" id="PF01734">
    <property type="entry name" value="Patatin"/>
    <property type="match status" value="1"/>
</dbReference>
<evidence type="ECO:0000256" key="2">
    <source>
        <dbReference type="ARBA" id="ARBA00022963"/>
    </source>
</evidence>
<dbReference type="PANTHER" id="PTHR14226">
    <property type="entry name" value="NEUROPATHY TARGET ESTERASE/SWISS CHEESE D.MELANOGASTER"/>
    <property type="match status" value="1"/>
</dbReference>
<dbReference type="Proteomes" id="UP000287239">
    <property type="component" value="Unassembled WGS sequence"/>
</dbReference>
<dbReference type="InterPro" id="IPR016035">
    <property type="entry name" value="Acyl_Trfase/lysoPLipase"/>
</dbReference>
<organism evidence="6 7">
    <name type="scientific">Vagococcus salmoninarum</name>
    <dbReference type="NCBI Taxonomy" id="2739"/>
    <lineage>
        <taxon>Bacteria</taxon>
        <taxon>Bacillati</taxon>
        <taxon>Bacillota</taxon>
        <taxon>Bacilli</taxon>
        <taxon>Lactobacillales</taxon>
        <taxon>Enterococcaceae</taxon>
        <taxon>Vagococcus</taxon>
    </lineage>
</organism>
<dbReference type="AlphaFoldDB" id="A0A429ZQX1"/>
<dbReference type="CDD" id="cd07209">
    <property type="entry name" value="Pat_hypo_Ecoli_Z1214_like"/>
    <property type="match status" value="1"/>
</dbReference>
<evidence type="ECO:0000313" key="6">
    <source>
        <dbReference type="EMBL" id="RST96086.1"/>
    </source>
</evidence>
<protein>
    <recommendedName>
        <fullName evidence="5">PNPLA domain-containing protein</fullName>
    </recommendedName>
</protein>
<dbReference type="InterPro" id="IPR050301">
    <property type="entry name" value="NTE"/>
</dbReference>
<dbReference type="EMBL" id="NGJU01000008">
    <property type="protein sequence ID" value="RST96086.1"/>
    <property type="molecule type" value="Genomic_DNA"/>
</dbReference>
<evidence type="ECO:0000256" key="3">
    <source>
        <dbReference type="ARBA" id="ARBA00023098"/>
    </source>
</evidence>
<evidence type="ECO:0000259" key="5">
    <source>
        <dbReference type="PROSITE" id="PS51635"/>
    </source>
</evidence>
<feature type="short sequence motif" description="GXGXXG" evidence="4">
    <location>
        <begin position="156"/>
        <end position="161"/>
    </location>
</feature>
<dbReference type="RefSeq" id="WP_126779378.1">
    <property type="nucleotide sequence ID" value="NZ_CAUQJP010000082.1"/>
</dbReference>
<dbReference type="InterPro" id="IPR002641">
    <property type="entry name" value="PNPLA_dom"/>
</dbReference>
<accession>A0A429ZQX1</accession>
<dbReference type="Gene3D" id="3.40.1090.10">
    <property type="entry name" value="Cytosolic phospholipase A2 catalytic domain"/>
    <property type="match status" value="2"/>
</dbReference>
<keyword evidence="2 4" id="KW-0442">Lipid degradation</keyword>
<dbReference type="GO" id="GO:0016042">
    <property type="term" value="P:lipid catabolic process"/>
    <property type="evidence" value="ECO:0007669"/>
    <property type="project" value="UniProtKB-UniRule"/>
</dbReference>
<evidence type="ECO:0000256" key="4">
    <source>
        <dbReference type="PROSITE-ProRule" id="PRU01161"/>
    </source>
</evidence>
<feature type="short sequence motif" description="DGA/G" evidence="4">
    <location>
        <begin position="324"/>
        <end position="326"/>
    </location>
</feature>
<dbReference type="OrthoDB" id="9770965at2"/>
<feature type="active site" description="Nucleophile" evidence="4">
    <location>
        <position position="185"/>
    </location>
</feature>
<comment type="caution">
    <text evidence="6">The sequence shown here is derived from an EMBL/GenBank/DDBJ whole genome shotgun (WGS) entry which is preliminary data.</text>
</comment>
<dbReference type="GeneID" id="98568056"/>
<gene>
    <name evidence="6" type="ORF">CBF35_06715</name>
</gene>
<feature type="active site" description="Proton acceptor" evidence="4">
    <location>
        <position position="324"/>
    </location>
</feature>
<keyword evidence="1 4" id="KW-0378">Hydrolase</keyword>
<sequence length="584" mass="66449">MGQRRLNKVDLQEVSNLLPEMTQFLPIYLSNSQSRQKYYASFFREDVNLELVKIESHEKVLGFLSLLIEGKTLLLTNLLVPAHKNSRKYGLDFWLKHVEKLAKEELCERLQLNLAPVNGYIKNLLVAKGYSFQVTSGGDWQFTKRLNYRRGLVLAGGGARGAFQIGAWRGLQELGITYDLICGTSVGGLNGGLILQGDYQAAEKMWREIETKQILDFETVAEEVDYSPVTLLKTIQRFTFSALVKQGVSTAPLQKLIEELIDEEKMMNSEKEFYICTTELPHLKERVVSIKDSLPGEFHKWLLASSSFFPAMAAAEIAGKYYVDGGYRNNIPIDVALNQGATELLVIDVKGPGITKPVLVPAEVPIKWVSSPWNLGAVLLFDGARSHWNIELGYLETLKAYGVYEGYWYSFTKEDQSSRQGEWQKQFNGLLMKELQVRGKHVAKTELPTYLKELLKKIRKTYSHDLKAESVSLFVLEYLGKAFNLSPIQLYSVESFSQEICVKMKKSQTELVTGNKMLLTLPEWSRLYLEELPLPTEKQQILYLYHKIKGEQRENLFHVMANIAPLPYLAALVLNHLLGNKDEK</sequence>
<dbReference type="PROSITE" id="PS51635">
    <property type="entry name" value="PNPLA"/>
    <property type="match status" value="1"/>
</dbReference>
<keyword evidence="7" id="KW-1185">Reference proteome</keyword>